<dbReference type="Pfam" id="PF11666">
    <property type="entry name" value="DUF2933"/>
    <property type="match status" value="1"/>
</dbReference>
<feature type="compositionally biased region" description="Polar residues" evidence="1">
    <location>
        <begin position="71"/>
        <end position="82"/>
    </location>
</feature>
<evidence type="ECO:0000313" key="4">
    <source>
        <dbReference type="Proteomes" id="UP000235616"/>
    </source>
</evidence>
<reference evidence="3 4" key="1">
    <citation type="submission" date="2018-01" db="EMBL/GenBank/DDBJ databases">
        <title>Whole genome analyses suggest that Burkholderia sensu lato contains two further novel genera in the rhizoxinica-symbiotica group Mycetohabitans gen. nov., and Trinickia gen. nov.: implications for the evolution of diazotrophy and nodulation in the Burkholderiaceae.</title>
        <authorList>
            <person name="Estrada-de los Santos P."/>
            <person name="Palmer M."/>
            <person name="Chavez-Ramirez B."/>
            <person name="Beukes C."/>
            <person name="Steenkamp E.T."/>
            <person name="Hirsch A.M."/>
            <person name="Manyaka P."/>
            <person name="Maluk M."/>
            <person name="Lafos M."/>
            <person name="Crook M."/>
            <person name="Gross E."/>
            <person name="Simon M.F."/>
            <person name="Bueno dos Reis Junior F."/>
            <person name="Poole P.S."/>
            <person name="Venter S.N."/>
            <person name="James E.K."/>
        </authorList>
    </citation>
    <scope>NUCLEOTIDE SEQUENCE [LARGE SCALE GENOMIC DNA]</scope>
    <source>
        <strain evidence="3 4">GIMN1.004</strain>
    </source>
</reference>
<feature type="transmembrane region" description="Helical" evidence="2">
    <location>
        <begin position="31"/>
        <end position="52"/>
    </location>
</feature>
<keyword evidence="2" id="KW-0472">Membrane</keyword>
<keyword evidence="4" id="KW-1185">Reference proteome</keyword>
<feature type="region of interest" description="Disordered" evidence="1">
    <location>
        <begin position="57"/>
        <end position="82"/>
    </location>
</feature>
<evidence type="ECO:0000313" key="3">
    <source>
        <dbReference type="EMBL" id="PMS19718.1"/>
    </source>
</evidence>
<evidence type="ECO:0000256" key="1">
    <source>
        <dbReference type="SAM" id="MobiDB-lite"/>
    </source>
</evidence>
<keyword evidence="2" id="KW-1133">Transmembrane helix</keyword>
<dbReference type="RefSeq" id="WP_102645791.1">
    <property type="nucleotide sequence ID" value="NZ_PNYA01000010.1"/>
</dbReference>
<comment type="caution">
    <text evidence="3">The sequence shown here is derived from an EMBL/GenBank/DDBJ whole genome shotgun (WGS) entry which is preliminary data.</text>
</comment>
<gene>
    <name evidence="3" type="ORF">C0Z18_12820</name>
</gene>
<evidence type="ECO:0008006" key="5">
    <source>
        <dbReference type="Google" id="ProtNLM"/>
    </source>
</evidence>
<organism evidence="3 4">
    <name type="scientific">Trinickia dabaoshanensis</name>
    <dbReference type="NCBI Taxonomy" id="564714"/>
    <lineage>
        <taxon>Bacteria</taxon>
        <taxon>Pseudomonadati</taxon>
        <taxon>Pseudomonadota</taxon>
        <taxon>Betaproteobacteria</taxon>
        <taxon>Burkholderiales</taxon>
        <taxon>Burkholderiaceae</taxon>
        <taxon>Trinickia</taxon>
    </lineage>
</organism>
<dbReference type="Proteomes" id="UP000235616">
    <property type="component" value="Unassembled WGS sequence"/>
</dbReference>
<feature type="transmembrane region" description="Helical" evidence="2">
    <location>
        <begin position="7"/>
        <end position="25"/>
    </location>
</feature>
<name>A0A2N7VRD4_9BURK</name>
<protein>
    <recommendedName>
        <fullName evidence="5">DUF2933 domain-containing protein</fullName>
    </recommendedName>
</protein>
<keyword evidence="2" id="KW-0812">Transmembrane</keyword>
<dbReference type="AlphaFoldDB" id="A0A2N7VRD4"/>
<proteinExistence type="predicted"/>
<sequence>MKCTKTMLVTGAAVLAVLAGAYFALPQFRALIVSAGPYLLFLLCPLSMLFMMKSMNSHSDRRSSSDDSENGRQPSNESHLKR</sequence>
<accession>A0A2N7VRD4</accession>
<dbReference type="InterPro" id="IPR021682">
    <property type="entry name" value="DUF2933"/>
</dbReference>
<dbReference type="EMBL" id="PNYA01000010">
    <property type="protein sequence ID" value="PMS19718.1"/>
    <property type="molecule type" value="Genomic_DNA"/>
</dbReference>
<evidence type="ECO:0000256" key="2">
    <source>
        <dbReference type="SAM" id="Phobius"/>
    </source>
</evidence>